<dbReference type="InterPro" id="IPR003501">
    <property type="entry name" value="PTS_EIIB_2/3"/>
</dbReference>
<gene>
    <name evidence="9" type="ORF">FYJ78_08895</name>
</gene>
<sequence length="104" mass="11022">MKKILLVCSAGMSTSLMVAKMKEAAEASGESVRIMASAEADLEENLEGVNLVLLGPQVRYLEAKLRSRVPAEVPVRVIDSVDYGTMNGAKVLAGAMAEIKGREG</sequence>
<keyword evidence="10" id="KW-1185">Reference proteome</keyword>
<name>A0A6I2V1G6_9FIRM</name>
<evidence type="ECO:0000256" key="4">
    <source>
        <dbReference type="ARBA" id="ARBA00022679"/>
    </source>
</evidence>
<dbReference type="AlphaFoldDB" id="A0A6I2V1G6"/>
<keyword evidence="1" id="KW-0813">Transport</keyword>
<dbReference type="RefSeq" id="WP_154621057.1">
    <property type="nucleotide sequence ID" value="NZ_CBCTNG010000009.1"/>
</dbReference>
<dbReference type="SUPFAM" id="SSF52794">
    <property type="entry name" value="PTS system IIB component-like"/>
    <property type="match status" value="1"/>
</dbReference>
<dbReference type="PANTHER" id="PTHR34581:SF2">
    <property type="entry name" value="PTS SYSTEM N,N'-DIACETYLCHITOBIOSE-SPECIFIC EIIB COMPONENT"/>
    <property type="match status" value="1"/>
</dbReference>
<dbReference type="InterPro" id="IPR036095">
    <property type="entry name" value="PTS_EIIB-like_sf"/>
</dbReference>
<evidence type="ECO:0000259" key="8">
    <source>
        <dbReference type="PROSITE" id="PS51100"/>
    </source>
</evidence>
<reference evidence="9 10" key="1">
    <citation type="submission" date="2019-08" db="EMBL/GenBank/DDBJ databases">
        <title>In-depth cultivation of the pig gut microbiome towards novel bacterial diversity and tailored functional studies.</title>
        <authorList>
            <person name="Wylensek D."/>
            <person name="Hitch T.C.A."/>
            <person name="Clavel T."/>
        </authorList>
    </citation>
    <scope>NUCLEOTIDE SEQUENCE [LARGE SCALE GENOMIC DNA]</scope>
    <source>
        <strain evidence="10">WCA-380-WT-3B3</strain>
    </source>
</reference>
<evidence type="ECO:0000256" key="5">
    <source>
        <dbReference type="ARBA" id="ARBA00022683"/>
    </source>
</evidence>
<keyword evidence="6" id="KW-0418">Kinase</keyword>
<dbReference type="EMBL" id="VUNL01000009">
    <property type="protein sequence ID" value="MSV25292.1"/>
    <property type="molecule type" value="Genomic_DNA"/>
</dbReference>
<protein>
    <submittedName>
        <fullName evidence="9">PTS sugar transporter subunit IIB</fullName>
    </submittedName>
</protein>
<dbReference type="InterPro" id="IPR013012">
    <property type="entry name" value="PTS_EIIB_3"/>
</dbReference>
<organism evidence="9 10">
    <name type="scientific">Selenomonas montiformis</name>
    <dbReference type="NCBI Taxonomy" id="2652285"/>
    <lineage>
        <taxon>Bacteria</taxon>
        <taxon>Bacillati</taxon>
        <taxon>Bacillota</taxon>
        <taxon>Negativicutes</taxon>
        <taxon>Selenomonadales</taxon>
        <taxon>Selenomonadaceae</taxon>
        <taxon>Selenomonas</taxon>
    </lineage>
</organism>
<feature type="domain" description="PTS EIIB type-3" evidence="8">
    <location>
        <begin position="1"/>
        <end position="104"/>
    </location>
</feature>
<accession>A0A6I2V1G6</accession>
<dbReference type="CDD" id="cd05564">
    <property type="entry name" value="PTS_IIB_chitobiose_lichenan"/>
    <property type="match status" value="1"/>
</dbReference>
<dbReference type="InterPro" id="IPR051819">
    <property type="entry name" value="PTS_sugar-specific_EIIB"/>
</dbReference>
<dbReference type="PANTHER" id="PTHR34581">
    <property type="entry name" value="PTS SYSTEM N,N'-DIACETYLCHITOBIOSE-SPECIFIC EIIB COMPONENT"/>
    <property type="match status" value="1"/>
</dbReference>
<evidence type="ECO:0000256" key="7">
    <source>
        <dbReference type="PROSITE-ProRule" id="PRU00423"/>
    </source>
</evidence>
<evidence type="ECO:0000256" key="1">
    <source>
        <dbReference type="ARBA" id="ARBA00022448"/>
    </source>
</evidence>
<evidence type="ECO:0000256" key="6">
    <source>
        <dbReference type="ARBA" id="ARBA00022777"/>
    </source>
</evidence>
<dbReference type="GO" id="GO:0008982">
    <property type="term" value="F:protein-N(PI)-phosphohistidine-sugar phosphotransferase activity"/>
    <property type="evidence" value="ECO:0007669"/>
    <property type="project" value="InterPro"/>
</dbReference>
<keyword evidence="2" id="KW-0597">Phosphoprotein</keyword>
<dbReference type="Proteomes" id="UP000430222">
    <property type="component" value="Unassembled WGS sequence"/>
</dbReference>
<feature type="modified residue" description="Phosphocysteine; by EIIA" evidence="7">
    <location>
        <position position="8"/>
    </location>
</feature>
<evidence type="ECO:0000256" key="3">
    <source>
        <dbReference type="ARBA" id="ARBA00022597"/>
    </source>
</evidence>
<evidence type="ECO:0000313" key="10">
    <source>
        <dbReference type="Proteomes" id="UP000430222"/>
    </source>
</evidence>
<keyword evidence="4" id="KW-0808">Transferase</keyword>
<keyword evidence="3 9" id="KW-0762">Sugar transport</keyword>
<keyword evidence="5" id="KW-0598">Phosphotransferase system</keyword>
<proteinExistence type="predicted"/>
<dbReference type="GO" id="GO:0009401">
    <property type="term" value="P:phosphoenolpyruvate-dependent sugar phosphotransferase system"/>
    <property type="evidence" value="ECO:0007669"/>
    <property type="project" value="UniProtKB-KW"/>
</dbReference>
<dbReference type="GO" id="GO:0016301">
    <property type="term" value="F:kinase activity"/>
    <property type="evidence" value="ECO:0007669"/>
    <property type="project" value="UniProtKB-KW"/>
</dbReference>
<dbReference type="Gene3D" id="3.40.50.2300">
    <property type="match status" value="1"/>
</dbReference>
<evidence type="ECO:0000313" key="9">
    <source>
        <dbReference type="EMBL" id="MSV25292.1"/>
    </source>
</evidence>
<dbReference type="PROSITE" id="PS51100">
    <property type="entry name" value="PTS_EIIB_TYPE_3"/>
    <property type="match status" value="1"/>
</dbReference>
<dbReference type="Pfam" id="PF02302">
    <property type="entry name" value="PTS_IIB"/>
    <property type="match status" value="1"/>
</dbReference>
<comment type="caution">
    <text evidence="9">The sequence shown here is derived from an EMBL/GenBank/DDBJ whole genome shotgun (WGS) entry which is preliminary data.</text>
</comment>
<evidence type="ECO:0000256" key="2">
    <source>
        <dbReference type="ARBA" id="ARBA00022553"/>
    </source>
</evidence>